<name>A0ABD1YID7_9MARC</name>
<comment type="caution">
    <text evidence="1">The sequence shown here is derived from an EMBL/GenBank/DDBJ whole genome shotgun (WGS) entry which is preliminary data.</text>
</comment>
<dbReference type="InterPro" id="IPR029063">
    <property type="entry name" value="SAM-dependent_MTases_sf"/>
</dbReference>
<dbReference type="SUPFAM" id="SSF53335">
    <property type="entry name" value="S-adenosyl-L-methionine-dependent methyltransferases"/>
    <property type="match status" value="1"/>
</dbReference>
<dbReference type="PANTHER" id="PTHR32379">
    <property type="entry name" value="GUANIDINOACETATE N-METHYLTRANSFERASE"/>
    <property type="match status" value="1"/>
</dbReference>
<evidence type="ECO:0000313" key="1">
    <source>
        <dbReference type="EMBL" id="KAL2629334.1"/>
    </source>
</evidence>
<dbReference type="EMBL" id="JBHFFA010000004">
    <property type="protein sequence ID" value="KAL2629334.1"/>
    <property type="molecule type" value="Genomic_DNA"/>
</dbReference>
<dbReference type="PANTHER" id="PTHR32379:SF1">
    <property type="entry name" value="GUANIDINOACETATE N-METHYLTRANSFERASE"/>
    <property type="match status" value="1"/>
</dbReference>
<reference evidence="1 2" key="1">
    <citation type="submission" date="2024-09" db="EMBL/GenBank/DDBJ databases">
        <title>Chromosome-scale assembly of Riccia fluitans.</title>
        <authorList>
            <person name="Paukszto L."/>
            <person name="Sawicki J."/>
            <person name="Karawczyk K."/>
            <person name="Piernik-Szablinska J."/>
            <person name="Szczecinska M."/>
            <person name="Mazdziarz M."/>
        </authorList>
    </citation>
    <scope>NUCLEOTIDE SEQUENCE [LARGE SCALE GENOMIC DNA]</scope>
    <source>
        <strain evidence="1">Rf_01</strain>
        <tissue evidence="1">Aerial parts of the thallus</tissue>
    </source>
</reference>
<dbReference type="Gene3D" id="3.40.50.150">
    <property type="entry name" value="Vaccinia Virus protein VP39"/>
    <property type="match status" value="1"/>
</dbReference>
<keyword evidence="2" id="KW-1185">Reference proteome</keyword>
<dbReference type="Proteomes" id="UP001605036">
    <property type="component" value="Unassembled WGS sequence"/>
</dbReference>
<gene>
    <name evidence="1" type="ORF">R1flu_014020</name>
</gene>
<accession>A0ABD1YID7</accession>
<dbReference type="InterPro" id="IPR051038">
    <property type="entry name" value="RMT2/GAMT_Mtase"/>
</dbReference>
<proteinExistence type="predicted"/>
<sequence>MADHAKVVCSGRGDILNTGFGMGLVDTAIQSHDISYHTIIEAHPDVYTRMLATGWGEMPNVRVIFRRWQDVLPQLETYDCKKLTAASQTVAGPCVWFVKECS</sequence>
<evidence type="ECO:0000313" key="2">
    <source>
        <dbReference type="Proteomes" id="UP001605036"/>
    </source>
</evidence>
<dbReference type="AlphaFoldDB" id="A0ABD1YID7"/>
<protein>
    <submittedName>
        <fullName evidence="1">Uncharacterized protein</fullName>
    </submittedName>
</protein>
<organism evidence="1 2">
    <name type="scientific">Riccia fluitans</name>
    <dbReference type="NCBI Taxonomy" id="41844"/>
    <lineage>
        <taxon>Eukaryota</taxon>
        <taxon>Viridiplantae</taxon>
        <taxon>Streptophyta</taxon>
        <taxon>Embryophyta</taxon>
        <taxon>Marchantiophyta</taxon>
        <taxon>Marchantiopsida</taxon>
        <taxon>Marchantiidae</taxon>
        <taxon>Marchantiales</taxon>
        <taxon>Ricciaceae</taxon>
        <taxon>Riccia</taxon>
    </lineage>
</organism>